<dbReference type="InterPro" id="IPR019127">
    <property type="entry name" value="Exosortase"/>
</dbReference>
<keyword evidence="3" id="KW-0645">Protease</keyword>
<evidence type="ECO:0000256" key="1">
    <source>
        <dbReference type="ARBA" id="ARBA00004651"/>
    </source>
</evidence>
<dbReference type="AlphaFoldDB" id="A0A7L8AC34"/>
<dbReference type="KEGG" id="phal:H9I45_09205"/>
<evidence type="ECO:0000256" key="4">
    <source>
        <dbReference type="ARBA" id="ARBA00022692"/>
    </source>
</evidence>
<feature type="transmembrane region" description="Helical" evidence="8">
    <location>
        <begin position="92"/>
        <end position="110"/>
    </location>
</feature>
<comment type="subcellular location">
    <subcellularLocation>
        <location evidence="1">Cell membrane</location>
        <topology evidence="1">Multi-pass membrane protein</topology>
    </subcellularLocation>
</comment>
<gene>
    <name evidence="9" type="primary">xrtF</name>
    <name evidence="9" type="ORF">H9I45_09205</name>
</gene>
<dbReference type="GO" id="GO:0006508">
    <property type="term" value="P:proteolysis"/>
    <property type="evidence" value="ECO:0007669"/>
    <property type="project" value="UniProtKB-KW"/>
</dbReference>
<feature type="transmembrane region" description="Helical" evidence="8">
    <location>
        <begin position="152"/>
        <end position="170"/>
    </location>
</feature>
<keyword evidence="10" id="KW-1185">Reference proteome</keyword>
<protein>
    <submittedName>
        <fullName evidence="9">Exosortase family protein XrtF</fullName>
    </submittedName>
</protein>
<feature type="transmembrane region" description="Helical" evidence="8">
    <location>
        <begin position="122"/>
        <end position="140"/>
    </location>
</feature>
<dbReference type="NCBIfam" id="TIGR04128">
    <property type="entry name" value="exoso_Fjoh_1448"/>
    <property type="match status" value="1"/>
</dbReference>
<evidence type="ECO:0000256" key="6">
    <source>
        <dbReference type="ARBA" id="ARBA00022989"/>
    </source>
</evidence>
<evidence type="ECO:0000313" key="9">
    <source>
        <dbReference type="EMBL" id="QOD59542.1"/>
    </source>
</evidence>
<keyword evidence="2" id="KW-1003">Cell membrane</keyword>
<dbReference type="Pfam" id="PF09721">
    <property type="entry name" value="Exosortase_EpsH"/>
    <property type="match status" value="1"/>
</dbReference>
<proteinExistence type="predicted"/>
<dbReference type="GO" id="GO:0005886">
    <property type="term" value="C:plasma membrane"/>
    <property type="evidence" value="ECO:0007669"/>
    <property type="project" value="UniProtKB-SubCell"/>
</dbReference>
<feature type="transmembrane region" description="Helical" evidence="8">
    <location>
        <begin position="7"/>
        <end position="26"/>
    </location>
</feature>
<dbReference type="RefSeq" id="WP_088354871.1">
    <property type="nucleotide sequence ID" value="NZ_CP061813.1"/>
</dbReference>
<evidence type="ECO:0000256" key="8">
    <source>
        <dbReference type="SAM" id="Phobius"/>
    </source>
</evidence>
<dbReference type="EMBL" id="CP061813">
    <property type="protein sequence ID" value="QOD59542.1"/>
    <property type="molecule type" value="Genomic_DNA"/>
</dbReference>
<evidence type="ECO:0000256" key="7">
    <source>
        <dbReference type="ARBA" id="ARBA00023136"/>
    </source>
</evidence>
<dbReference type="InterPro" id="IPR026323">
    <property type="entry name" value="Exosortase-related_prot_XrtF"/>
</dbReference>
<dbReference type="InterPro" id="IPR026392">
    <property type="entry name" value="Exo/Archaeosortase_dom"/>
</dbReference>
<dbReference type="OrthoDB" id="678161at2"/>
<sequence length="178" mass="20790">MKKHKNVVIFLIKFFATYFILFAIYAKYLQNSQQKEDTFKTASITTTVAEQTVYVLEFFGFHADYRQHKEELSVKLLIDNIYTARVIEGCNSISIIILFIAFIVAFAGSIKATIIFSILGSLFIYVINIFRIAFLTVMIFKYPNQQEFLHNLVFPAIIYGTVFLLWVLWVNKFSNYKK</sequence>
<evidence type="ECO:0000256" key="3">
    <source>
        <dbReference type="ARBA" id="ARBA00022670"/>
    </source>
</evidence>
<keyword evidence="4 8" id="KW-0812">Transmembrane</keyword>
<evidence type="ECO:0000256" key="5">
    <source>
        <dbReference type="ARBA" id="ARBA00022801"/>
    </source>
</evidence>
<dbReference type="NCBIfam" id="TIGR04178">
    <property type="entry name" value="exo_archaeo"/>
    <property type="match status" value="1"/>
</dbReference>
<name>A0A7L8AC34_9FLAO</name>
<reference evidence="9 10" key="1">
    <citation type="journal article" date="2016" name="Int. J. Syst. Evol. Microbiol.">
        <title>Polaribacter haliotis sp. nov., isolated from the gut of abalone Haliotis discus hannai.</title>
        <authorList>
            <person name="Kim Y.O."/>
            <person name="Park I.S."/>
            <person name="Park S."/>
            <person name="Nam B.H."/>
            <person name="Park J.M."/>
            <person name="Kim D.G."/>
            <person name="Yoon J.H."/>
        </authorList>
    </citation>
    <scope>NUCLEOTIDE SEQUENCE [LARGE SCALE GENOMIC DNA]</scope>
    <source>
        <strain evidence="9 10">KCTC 52418</strain>
    </source>
</reference>
<keyword evidence="7 8" id="KW-0472">Membrane</keyword>
<keyword evidence="5" id="KW-0378">Hydrolase</keyword>
<evidence type="ECO:0000256" key="2">
    <source>
        <dbReference type="ARBA" id="ARBA00022475"/>
    </source>
</evidence>
<dbReference type="GO" id="GO:0008233">
    <property type="term" value="F:peptidase activity"/>
    <property type="evidence" value="ECO:0007669"/>
    <property type="project" value="UniProtKB-KW"/>
</dbReference>
<evidence type="ECO:0000313" key="10">
    <source>
        <dbReference type="Proteomes" id="UP000516764"/>
    </source>
</evidence>
<keyword evidence="6 8" id="KW-1133">Transmembrane helix</keyword>
<dbReference type="Proteomes" id="UP000516764">
    <property type="component" value="Chromosome"/>
</dbReference>
<accession>A0A7L8AC34</accession>
<organism evidence="9 10">
    <name type="scientific">Polaribacter haliotis</name>
    <dbReference type="NCBI Taxonomy" id="1888915"/>
    <lineage>
        <taxon>Bacteria</taxon>
        <taxon>Pseudomonadati</taxon>
        <taxon>Bacteroidota</taxon>
        <taxon>Flavobacteriia</taxon>
        <taxon>Flavobacteriales</taxon>
        <taxon>Flavobacteriaceae</taxon>
    </lineage>
</organism>